<dbReference type="Gene3D" id="3.10.129.10">
    <property type="entry name" value="Hotdog Thioesterase"/>
    <property type="match status" value="1"/>
</dbReference>
<dbReference type="InterPro" id="IPR029069">
    <property type="entry name" value="HotDog_dom_sf"/>
</dbReference>
<comment type="caution">
    <text evidence="5">The sequence shown here is derived from an EMBL/GenBank/DDBJ whole genome shotgun (WGS) entry which is preliminary data.</text>
</comment>
<feature type="domain" description="HotDog ACOT-type" evidence="4">
    <location>
        <begin position="16"/>
        <end position="127"/>
    </location>
</feature>
<dbReference type="Pfam" id="PF03061">
    <property type="entry name" value="4HBT"/>
    <property type="match status" value="1"/>
</dbReference>
<evidence type="ECO:0000256" key="1">
    <source>
        <dbReference type="ARBA" id="ARBA00010458"/>
    </source>
</evidence>
<reference evidence="5" key="1">
    <citation type="journal article" date="2020" name="Appl. Environ. Microbiol.">
        <title>Medium-Chain Fatty Acid Synthesis by 'Candidatus Weimeria bifida' gen. nov., sp. nov., and 'Candidatus Pseudoramibacter fermentans' sp. nov.</title>
        <authorList>
            <person name="Scarborough M.J."/>
            <person name="Myers K.S."/>
            <person name="Donohue T.J."/>
            <person name="Noguera D.R."/>
        </authorList>
    </citation>
    <scope>NUCLEOTIDE SEQUENCE</scope>
    <source>
        <strain evidence="5">LCO1.1</strain>
    </source>
</reference>
<proteinExistence type="inferred from homology"/>
<dbReference type="PANTHER" id="PTHR11049">
    <property type="entry name" value="ACYL COENZYME A THIOESTER HYDROLASE"/>
    <property type="match status" value="1"/>
</dbReference>
<gene>
    <name evidence="5" type="ORF">FRC54_09965</name>
</gene>
<accession>A0A6N7J0Q3</accession>
<keyword evidence="2 3" id="KW-0378">Hydrolase</keyword>
<dbReference type="CDD" id="cd03442">
    <property type="entry name" value="BFIT_BACH"/>
    <property type="match status" value="1"/>
</dbReference>
<evidence type="ECO:0000256" key="3">
    <source>
        <dbReference type="PROSITE-ProRule" id="PRU01106"/>
    </source>
</evidence>
<evidence type="ECO:0000256" key="2">
    <source>
        <dbReference type="ARBA" id="ARBA00022801"/>
    </source>
</evidence>
<dbReference type="InterPro" id="IPR006683">
    <property type="entry name" value="Thioestr_dom"/>
</dbReference>
<dbReference type="EMBL" id="VOGC01000008">
    <property type="protein sequence ID" value="MQN02197.1"/>
    <property type="molecule type" value="Genomic_DNA"/>
</dbReference>
<comment type="similarity">
    <text evidence="1">Belongs to the acyl coenzyme A hydrolase family.</text>
</comment>
<evidence type="ECO:0000313" key="6">
    <source>
        <dbReference type="Proteomes" id="UP000460257"/>
    </source>
</evidence>
<sequence>MSQFGNHDDRPTKTVELSRSEVTHVVMQIDINGQGRLFGGRLMEWIDEVGGMTAMRHSTHEVITASVDNLTFKAEARLNDMVVMIGKVTHVGNSSMEVRVDSYRENEIGMRTPINRAYLTYVAVTPEGKPIRVPYGLEVNGPGEEAEWQGAEKRQKLRLNRRKEAF</sequence>
<dbReference type="AlphaFoldDB" id="A0A6N7J0Q3"/>
<dbReference type="GO" id="GO:0006637">
    <property type="term" value="P:acyl-CoA metabolic process"/>
    <property type="evidence" value="ECO:0007669"/>
    <property type="project" value="TreeGrafter"/>
</dbReference>
<dbReference type="InterPro" id="IPR033120">
    <property type="entry name" value="HOTDOG_ACOT"/>
</dbReference>
<dbReference type="SUPFAM" id="SSF54637">
    <property type="entry name" value="Thioesterase/thiol ester dehydrase-isomerase"/>
    <property type="match status" value="1"/>
</dbReference>
<name>A0A6N7J0Q3_9FIRM</name>
<dbReference type="Proteomes" id="UP000460257">
    <property type="component" value="Unassembled WGS sequence"/>
</dbReference>
<evidence type="ECO:0000259" key="4">
    <source>
        <dbReference type="PROSITE" id="PS51770"/>
    </source>
</evidence>
<dbReference type="GO" id="GO:0005737">
    <property type="term" value="C:cytoplasm"/>
    <property type="evidence" value="ECO:0007669"/>
    <property type="project" value="TreeGrafter"/>
</dbReference>
<dbReference type="GO" id="GO:0052816">
    <property type="term" value="F:long-chain fatty acyl-CoA hydrolase activity"/>
    <property type="evidence" value="ECO:0007669"/>
    <property type="project" value="TreeGrafter"/>
</dbReference>
<dbReference type="PROSITE" id="PS51770">
    <property type="entry name" value="HOTDOG_ACOT"/>
    <property type="match status" value="1"/>
</dbReference>
<organism evidence="5 6">
    <name type="scientific">Candidatus Weimeria bifida</name>
    <dbReference type="NCBI Taxonomy" id="2599074"/>
    <lineage>
        <taxon>Bacteria</taxon>
        <taxon>Bacillati</taxon>
        <taxon>Bacillota</taxon>
        <taxon>Clostridia</taxon>
        <taxon>Lachnospirales</taxon>
        <taxon>Lachnospiraceae</taxon>
        <taxon>Candidatus Weimeria</taxon>
    </lineage>
</organism>
<keyword evidence="6" id="KW-1185">Reference proteome</keyword>
<evidence type="ECO:0000313" key="5">
    <source>
        <dbReference type="EMBL" id="MQN02197.1"/>
    </source>
</evidence>
<dbReference type="InterPro" id="IPR040170">
    <property type="entry name" value="Cytosol_ACT"/>
</dbReference>
<protein>
    <submittedName>
        <fullName evidence="5">Acyl-CoA thioesterase</fullName>
    </submittedName>
</protein>